<evidence type="ECO:0000313" key="2">
    <source>
        <dbReference type="Proteomes" id="UP000000600"/>
    </source>
</evidence>
<dbReference type="KEGG" id="ptm:GSPATT00034222001"/>
<organism evidence="1 2">
    <name type="scientific">Paramecium tetraurelia</name>
    <dbReference type="NCBI Taxonomy" id="5888"/>
    <lineage>
        <taxon>Eukaryota</taxon>
        <taxon>Sar</taxon>
        <taxon>Alveolata</taxon>
        <taxon>Ciliophora</taxon>
        <taxon>Intramacronucleata</taxon>
        <taxon>Oligohymenophorea</taxon>
        <taxon>Peniculida</taxon>
        <taxon>Parameciidae</taxon>
        <taxon>Paramecium</taxon>
    </lineage>
</organism>
<name>A0C1S8_PARTE</name>
<keyword evidence="2" id="KW-1185">Reference proteome</keyword>
<gene>
    <name evidence="1" type="ORF">GSPATT00034222001</name>
</gene>
<dbReference type="HOGENOM" id="CLU_951422_0_0_1"/>
<evidence type="ECO:0000313" key="1">
    <source>
        <dbReference type="EMBL" id="CAK64745.1"/>
    </source>
</evidence>
<dbReference type="GeneID" id="5017927"/>
<sequence>MHRYDNAIQILDQVLKTIKQVLISCLERLQTIRVIQATVQIKWFVSVLQNYYTINTKQMAYIQGYFDESKFSICSKSDREINVLMQLDLQINKRNSNNESNDNLKIVMIINISYQNNFHHLLFCQQIFQLLYLKLLENLQLTIEYMQNRNQNKVLKNSKVKFLQLHQNQLIEEQIKAQKIILEIVILFEDWLSDYYQYAQRKYRVKIKSAILCIQDDLSEFLLAIKQQLLEIFPNSISKMLQMISIDGVFIINLCPESDFKNSNCYYLRRVWVSKRKYLHQNTYKVLILQMGK</sequence>
<dbReference type="InParanoid" id="A0C1S8"/>
<dbReference type="RefSeq" id="XP_001432142.1">
    <property type="nucleotide sequence ID" value="XM_001432105.1"/>
</dbReference>
<proteinExistence type="predicted"/>
<dbReference type="Proteomes" id="UP000000600">
    <property type="component" value="Unassembled WGS sequence"/>
</dbReference>
<dbReference type="AlphaFoldDB" id="A0C1S8"/>
<dbReference type="EMBL" id="CT868033">
    <property type="protein sequence ID" value="CAK64745.1"/>
    <property type="molecule type" value="Genomic_DNA"/>
</dbReference>
<reference evidence="1 2" key="1">
    <citation type="journal article" date="2006" name="Nature">
        <title>Global trends of whole-genome duplications revealed by the ciliate Paramecium tetraurelia.</title>
        <authorList>
            <consortium name="Genoscope"/>
            <person name="Aury J.-M."/>
            <person name="Jaillon O."/>
            <person name="Duret L."/>
            <person name="Noel B."/>
            <person name="Jubin C."/>
            <person name="Porcel B.M."/>
            <person name="Segurens B."/>
            <person name="Daubin V."/>
            <person name="Anthouard V."/>
            <person name="Aiach N."/>
            <person name="Arnaiz O."/>
            <person name="Billaut A."/>
            <person name="Beisson J."/>
            <person name="Blanc I."/>
            <person name="Bouhouche K."/>
            <person name="Camara F."/>
            <person name="Duharcourt S."/>
            <person name="Guigo R."/>
            <person name="Gogendeau D."/>
            <person name="Katinka M."/>
            <person name="Keller A.-M."/>
            <person name="Kissmehl R."/>
            <person name="Klotz C."/>
            <person name="Koll F."/>
            <person name="Le Moue A."/>
            <person name="Lepere C."/>
            <person name="Malinsky S."/>
            <person name="Nowacki M."/>
            <person name="Nowak J.K."/>
            <person name="Plattner H."/>
            <person name="Poulain J."/>
            <person name="Ruiz F."/>
            <person name="Serrano V."/>
            <person name="Zagulski M."/>
            <person name="Dessen P."/>
            <person name="Betermier M."/>
            <person name="Weissenbach J."/>
            <person name="Scarpelli C."/>
            <person name="Schachter V."/>
            <person name="Sperling L."/>
            <person name="Meyer E."/>
            <person name="Cohen J."/>
            <person name="Wincker P."/>
        </authorList>
    </citation>
    <scope>NUCLEOTIDE SEQUENCE [LARGE SCALE GENOMIC DNA]</scope>
    <source>
        <strain evidence="1 2">Stock d4-2</strain>
    </source>
</reference>
<accession>A0C1S8</accession>
<protein>
    <submittedName>
        <fullName evidence="1">Uncharacterized protein</fullName>
    </submittedName>
</protein>